<evidence type="ECO:0000256" key="9">
    <source>
        <dbReference type="ARBA" id="ARBA00023242"/>
    </source>
</evidence>
<dbReference type="GO" id="GO:0016887">
    <property type="term" value="F:ATP hydrolysis activity"/>
    <property type="evidence" value="ECO:0007669"/>
    <property type="project" value="InterPro"/>
</dbReference>
<evidence type="ECO:0000256" key="6">
    <source>
        <dbReference type="ARBA" id="ARBA00022840"/>
    </source>
</evidence>
<dbReference type="EMBL" id="MBFS01003460">
    <property type="protein sequence ID" value="PVU86550.1"/>
    <property type="molecule type" value="Genomic_DNA"/>
</dbReference>
<accession>A0A2T9Y2I5</accession>
<comment type="subcellular location">
    <subcellularLocation>
        <location evidence="1 10">Nucleus</location>
    </subcellularLocation>
</comment>
<feature type="domain" description="AAA+ ATPase" evidence="12">
    <location>
        <begin position="453"/>
        <end position="617"/>
    </location>
</feature>
<dbReference type="SUPFAM" id="SSF46785">
    <property type="entry name" value="Winged helix' DNA-binding domain"/>
    <property type="match status" value="1"/>
</dbReference>
<dbReference type="InterPro" id="IPR050311">
    <property type="entry name" value="ORC1/CDC6"/>
</dbReference>
<dbReference type="Proteomes" id="UP000245609">
    <property type="component" value="Unassembled WGS sequence"/>
</dbReference>
<dbReference type="GO" id="GO:0006270">
    <property type="term" value="P:DNA replication initiation"/>
    <property type="evidence" value="ECO:0007669"/>
    <property type="project" value="TreeGrafter"/>
</dbReference>
<dbReference type="InterPro" id="IPR036390">
    <property type="entry name" value="WH_DNA-bd_sf"/>
</dbReference>
<evidence type="ECO:0000256" key="3">
    <source>
        <dbReference type="ARBA" id="ARBA00022705"/>
    </source>
</evidence>
<gene>
    <name evidence="13" type="ORF">BB560_006670</name>
</gene>
<comment type="caution">
    <text evidence="13">The sequence shown here is derived from an EMBL/GenBank/DDBJ whole genome shotgun (WGS) entry which is preliminary data.</text>
</comment>
<dbReference type="InterPro" id="IPR043151">
    <property type="entry name" value="BAH_sf"/>
</dbReference>
<dbReference type="SUPFAM" id="SSF52540">
    <property type="entry name" value="P-loop containing nucleoside triphosphate hydrolases"/>
    <property type="match status" value="1"/>
</dbReference>
<evidence type="ECO:0000256" key="10">
    <source>
        <dbReference type="RuleBase" id="RU365058"/>
    </source>
</evidence>
<keyword evidence="5 10" id="KW-0547">Nucleotide-binding</keyword>
<evidence type="ECO:0000256" key="2">
    <source>
        <dbReference type="ARBA" id="ARBA00008398"/>
    </source>
</evidence>
<keyword evidence="7" id="KW-0460">Magnesium</keyword>
<dbReference type="STRING" id="133381.A0A2T9Y2I5"/>
<keyword evidence="4" id="KW-0479">Metal-binding</keyword>
<dbReference type="Gene3D" id="1.10.8.60">
    <property type="match status" value="1"/>
</dbReference>
<keyword evidence="6 10" id="KW-0067">ATP-binding</keyword>
<dbReference type="Pfam" id="PF09079">
    <property type="entry name" value="WHD_Cdc6"/>
    <property type="match status" value="1"/>
</dbReference>
<dbReference type="GO" id="GO:0033314">
    <property type="term" value="P:mitotic DNA replication checkpoint signaling"/>
    <property type="evidence" value="ECO:0007669"/>
    <property type="project" value="TreeGrafter"/>
</dbReference>
<dbReference type="InterPro" id="IPR003593">
    <property type="entry name" value="AAA+_ATPase"/>
</dbReference>
<dbReference type="GO" id="GO:0003688">
    <property type="term" value="F:DNA replication origin binding"/>
    <property type="evidence" value="ECO:0007669"/>
    <property type="project" value="TreeGrafter"/>
</dbReference>
<feature type="region of interest" description="Disordered" evidence="11">
    <location>
        <begin position="251"/>
        <end position="288"/>
    </location>
</feature>
<keyword evidence="8 10" id="KW-0238">DNA-binding</keyword>
<dbReference type="PANTHER" id="PTHR10763">
    <property type="entry name" value="CELL DIVISION CONTROL PROTEIN 6-RELATED"/>
    <property type="match status" value="1"/>
</dbReference>
<comment type="function">
    <text evidence="10">Component of the origin recognition complex (ORC) that binds origins of replication. DNA-binding is ATP-dependent, however specific DNA sequences that define origins of replication have not been identified so far. ORC is required to assemble the pre-replication complex necessary to initiate DNA replication.</text>
</comment>
<dbReference type="Gene3D" id="3.40.50.300">
    <property type="entry name" value="P-loop containing nucleotide triphosphate hydrolases"/>
    <property type="match status" value="1"/>
</dbReference>
<evidence type="ECO:0000256" key="1">
    <source>
        <dbReference type="ARBA" id="ARBA00004123"/>
    </source>
</evidence>
<name>A0A2T9Y2I5_9FUNG</name>
<dbReference type="GO" id="GO:0005524">
    <property type="term" value="F:ATP binding"/>
    <property type="evidence" value="ECO:0007669"/>
    <property type="project" value="UniProtKB-KW"/>
</dbReference>
<protein>
    <recommendedName>
        <fullName evidence="10">Origin recognition complex subunit 1</fullName>
    </recommendedName>
</protein>
<dbReference type="OrthoDB" id="1926878at2759"/>
<dbReference type="InterPro" id="IPR027417">
    <property type="entry name" value="P-loop_NTPase"/>
</dbReference>
<dbReference type="CDD" id="cd00009">
    <property type="entry name" value="AAA"/>
    <property type="match status" value="1"/>
</dbReference>
<keyword evidence="3 10" id="KW-0235">DNA replication</keyword>
<evidence type="ECO:0000256" key="4">
    <source>
        <dbReference type="ARBA" id="ARBA00022723"/>
    </source>
</evidence>
<feature type="compositionally biased region" description="Polar residues" evidence="11">
    <location>
        <begin position="251"/>
        <end position="273"/>
    </location>
</feature>
<dbReference type="GO" id="GO:0046872">
    <property type="term" value="F:metal ion binding"/>
    <property type="evidence" value="ECO:0007669"/>
    <property type="project" value="UniProtKB-KW"/>
</dbReference>
<keyword evidence="9 10" id="KW-0539">Nucleus</keyword>
<organism evidence="13 14">
    <name type="scientific">Smittium megazygosporum</name>
    <dbReference type="NCBI Taxonomy" id="133381"/>
    <lineage>
        <taxon>Eukaryota</taxon>
        <taxon>Fungi</taxon>
        <taxon>Fungi incertae sedis</taxon>
        <taxon>Zoopagomycota</taxon>
        <taxon>Kickxellomycotina</taxon>
        <taxon>Harpellomycetes</taxon>
        <taxon>Harpellales</taxon>
        <taxon>Legeriomycetaceae</taxon>
        <taxon>Smittium</taxon>
    </lineage>
</organism>
<dbReference type="InterPro" id="IPR054425">
    <property type="entry name" value="Cdc6_ORC1-like_ATPase_lid"/>
</dbReference>
<evidence type="ECO:0000256" key="8">
    <source>
        <dbReference type="ARBA" id="ARBA00023125"/>
    </source>
</evidence>
<evidence type="ECO:0000313" key="13">
    <source>
        <dbReference type="EMBL" id="PVU86550.1"/>
    </source>
</evidence>
<dbReference type="GO" id="GO:0005664">
    <property type="term" value="C:nuclear origin of replication recognition complex"/>
    <property type="evidence" value="ECO:0007669"/>
    <property type="project" value="TreeGrafter"/>
</dbReference>
<dbReference type="Pfam" id="PF00004">
    <property type="entry name" value="AAA"/>
    <property type="match status" value="1"/>
</dbReference>
<comment type="similarity">
    <text evidence="2 10">Belongs to the ORC1 family.</text>
</comment>
<keyword evidence="14" id="KW-1185">Reference proteome</keyword>
<evidence type="ECO:0000256" key="5">
    <source>
        <dbReference type="ARBA" id="ARBA00022741"/>
    </source>
</evidence>
<dbReference type="Pfam" id="PF22606">
    <property type="entry name" value="Cdc6-ORC-like_ATPase_lid"/>
    <property type="match status" value="1"/>
</dbReference>
<comment type="subunit">
    <text evidence="10">ORC is composed of six subunits.</text>
</comment>
<dbReference type="SMART" id="SM00382">
    <property type="entry name" value="AAA"/>
    <property type="match status" value="1"/>
</dbReference>
<evidence type="ECO:0000259" key="12">
    <source>
        <dbReference type="SMART" id="SM00382"/>
    </source>
</evidence>
<dbReference type="InterPro" id="IPR015163">
    <property type="entry name" value="Cdc6_C"/>
</dbReference>
<reference evidence="13 14" key="1">
    <citation type="journal article" date="2018" name="MBio">
        <title>Comparative Genomics Reveals the Core Gene Toolbox for the Fungus-Insect Symbiosis.</title>
        <authorList>
            <person name="Wang Y."/>
            <person name="Stata M."/>
            <person name="Wang W."/>
            <person name="Stajich J.E."/>
            <person name="White M.M."/>
            <person name="Moncalvo J.M."/>
        </authorList>
    </citation>
    <scope>NUCLEOTIDE SEQUENCE [LARGE SCALE GENOMIC DNA]</scope>
    <source>
        <strain evidence="13 14">SC-DP-2</strain>
    </source>
</reference>
<feature type="region of interest" description="Disordered" evidence="11">
    <location>
        <begin position="337"/>
        <end position="356"/>
    </location>
</feature>
<dbReference type="AlphaFoldDB" id="A0A2T9Y2I5"/>
<dbReference type="PANTHER" id="PTHR10763:SF23">
    <property type="entry name" value="ORIGIN RECOGNITION COMPLEX SUBUNIT 1"/>
    <property type="match status" value="1"/>
</dbReference>
<dbReference type="InterPro" id="IPR003959">
    <property type="entry name" value="ATPase_AAA_core"/>
</dbReference>
<sequence length="825" mass="93207">MAISRARTRNLEQEQQGSVVISKMKLNFPNLESRKTRSTKDISQKSLDTGGTTYYLGQCVAAKMAGRGGSIVAMLHEFVLESASSIKIRTRVMIPYTRLDPQSASKVQKTKARFIYFYHLKQKILSPSSILHPVSVYSKEDYFDWLKDLEKNKKTKRFSAAVPDKYFCSYYYDSVNLKIGSINWAQCSILKNGEYISKLADPAYDAEIFSKKKPVPRNLKKQLEPAEYKKITRRMKRLSITGPEIIPQMPTQTRYTRSSVLKDNSSNTVSTRKMSTRKQTKNNSTAEGRSNFIDAKHIELIDLEYNSDDYYYSSDYSTDYSSDSSLDQIVISKARSNLKSNRKVHSRPKSQVQKFKRPDLSSKYKSRFNDLKSQRSLGYLDLRLPSRATNIESDTSDLNKNLPSSRLGQKINSEFTSVISSLHVSSTPDSLPCRENECMEIFSELYEAIDTNTSCCLYISGVPGTGKTATVMEVLRMITFASDKGDLPDFEFIEINGMKLTDPQQLYVKLWQGITKSNSKITAAHAASNLEQLFSRSAGASKSSNGETANFDKMKVVFVDELDVLLTKSQSIIYNLFDWPSRPKSNLVVITIANTMDLPERILHHKISSRLGLCRINFQPYTHEQLFQIVMSRIGQSNVFDSDAIQLCARKISAVSGDARRVLDACRRAVEIIESEWLAAKSSQAQKLETGKNHNAPRKVNIKVIEQVVREMYMYGFIPMIQNSSIQQKVFLLSIRAALRSNGLQEASLGEITRFHNQFSRMYDVDVLNISLITKIAVDLSASGCVFVESSNANLGPHRMVKLNISEDDILVALRPDTLLGKSLK</sequence>
<evidence type="ECO:0000256" key="7">
    <source>
        <dbReference type="ARBA" id="ARBA00022842"/>
    </source>
</evidence>
<evidence type="ECO:0000256" key="11">
    <source>
        <dbReference type="SAM" id="MobiDB-lite"/>
    </source>
</evidence>
<evidence type="ECO:0000313" key="14">
    <source>
        <dbReference type="Proteomes" id="UP000245609"/>
    </source>
</evidence>
<dbReference type="Gene3D" id="2.30.30.490">
    <property type="match status" value="1"/>
</dbReference>
<proteinExistence type="inferred from homology"/>
<dbReference type="FunFam" id="3.40.50.300:FF:000199">
    <property type="entry name" value="Origin recognition complex subunit 1"/>
    <property type="match status" value="1"/>
</dbReference>